<feature type="region of interest" description="Disordered" evidence="1">
    <location>
        <begin position="524"/>
        <end position="702"/>
    </location>
</feature>
<feature type="compositionally biased region" description="Basic and acidic residues" evidence="1">
    <location>
        <begin position="77"/>
        <end position="88"/>
    </location>
</feature>
<feature type="compositionally biased region" description="Polar residues" evidence="1">
    <location>
        <begin position="403"/>
        <end position="425"/>
    </location>
</feature>
<feature type="region of interest" description="Disordered" evidence="1">
    <location>
        <begin position="117"/>
        <end position="197"/>
    </location>
</feature>
<dbReference type="RefSeq" id="XP_013270809.1">
    <property type="nucleotide sequence ID" value="XM_013415355.1"/>
</dbReference>
<feature type="region of interest" description="Disordered" evidence="1">
    <location>
        <begin position="358"/>
        <end position="447"/>
    </location>
</feature>
<feature type="region of interest" description="Disordered" evidence="1">
    <location>
        <begin position="75"/>
        <end position="105"/>
    </location>
</feature>
<organism evidence="2 3">
    <name type="scientific">Rhinocladiella mackenziei CBS 650.93</name>
    <dbReference type="NCBI Taxonomy" id="1442369"/>
    <lineage>
        <taxon>Eukaryota</taxon>
        <taxon>Fungi</taxon>
        <taxon>Dikarya</taxon>
        <taxon>Ascomycota</taxon>
        <taxon>Pezizomycotina</taxon>
        <taxon>Eurotiomycetes</taxon>
        <taxon>Chaetothyriomycetidae</taxon>
        <taxon>Chaetothyriales</taxon>
        <taxon>Herpotrichiellaceae</taxon>
        <taxon>Rhinocladiella</taxon>
    </lineage>
</organism>
<dbReference type="GeneID" id="25295297"/>
<dbReference type="OrthoDB" id="4156398at2759"/>
<feature type="compositionally biased region" description="Basic residues" evidence="1">
    <location>
        <begin position="316"/>
        <end position="329"/>
    </location>
</feature>
<proteinExistence type="predicted"/>
<dbReference type="AlphaFoldDB" id="A0A0D2GZQ2"/>
<feature type="compositionally biased region" description="Basic residues" evidence="1">
    <location>
        <begin position="11"/>
        <end position="26"/>
    </location>
</feature>
<gene>
    <name evidence="2" type="ORF">Z518_07226</name>
</gene>
<feature type="region of interest" description="Disordered" evidence="1">
    <location>
        <begin position="732"/>
        <end position="850"/>
    </location>
</feature>
<feature type="compositionally biased region" description="Low complexity" evidence="1">
    <location>
        <begin position="811"/>
        <end position="828"/>
    </location>
</feature>
<sequence length="889" mass="98924">MSTIAWTITSTKHKTKSTTPASRKRQQLSGIQGRSNTRLTRSQQTLTQAQWVTCLPPSYNEDDMRPLEFNLAQKVPSKKDPRSLKQRDSTLTQMDFFNLPSPGDQEINDTMLRPITEANRCSPIPQLDGTYNSPKKHRPRKSISTAAPSKRRNTTANPESREYQPRTRKRKADATEHEHPVSRRRTSTRLASKNEALTDPVENFNYFEEALTEHSQNPQKVHEEGNLNSIMEIGDSDDDGVEEATPTTVSERRSIVWPQTPKKTRSIVPSSQSPESLPPSTRRTDRNAHATPALSRRTPLKERPVNIPPVDLSKSSFKKPRQTLKRVSPKSKVVVLKLPKRKSSRQISRVEDSQADIWSIPESSSPEELRDKAKPTNFSAPRAAHGSLSDAEIPASSQRREAQSSPPEAGTQDTIPSLGGSVTEQNARDTETESTRNRGVTRVVFQEHPDTTAVRDFAFNPINRKIDEESNDGWVQVPSSPRYLEPRPATSNSTEQIIQDDVDDHDFGSLIANDTQFNIQVQHRISSPPPPARPQSPEQLEVPVPAAFRTPRRPFTSLRDTASRAAVLDDEAAPQSPLPLPRLVEQSTGKVLPKPTRPPSDDDSDEVALPKPARIHRSSTQASTTKVPLNDVSQQLSLSPLPSTKSVTQKSIRPASMPHPSQISTQEATQGFLHMSSFPQPNGEDDIDNKPENITVKDSSSCRVQMSQLPQYTTENQAPLNVGLSPNEVLDTEDEEDLDLDPPSLPQQPARLSFDHFNPKFPSPNRAKIRVEVPAVVKGKAPEQGQQENATHEPEISPSHLQGRQPPQPVESPIQSSSSQSISPVSSPNLPPLQRQYSPIPGFNNETQSNFTQSGHVTAAYIHRQRQAGILPKWFVPTPYQVPGYTRRK</sequence>
<reference evidence="2 3" key="1">
    <citation type="submission" date="2015-01" db="EMBL/GenBank/DDBJ databases">
        <title>The Genome Sequence of Rhinocladiella mackenzie CBS 650.93.</title>
        <authorList>
            <consortium name="The Broad Institute Genomics Platform"/>
            <person name="Cuomo C."/>
            <person name="de Hoog S."/>
            <person name="Gorbushina A."/>
            <person name="Stielow B."/>
            <person name="Teixiera M."/>
            <person name="Abouelleil A."/>
            <person name="Chapman S.B."/>
            <person name="Priest M."/>
            <person name="Young S.K."/>
            <person name="Wortman J."/>
            <person name="Nusbaum C."/>
            <person name="Birren B."/>
        </authorList>
    </citation>
    <scope>NUCLEOTIDE SEQUENCE [LARGE SCALE GENOMIC DNA]</scope>
    <source>
        <strain evidence="2 3">CBS 650.93</strain>
    </source>
</reference>
<feature type="compositionally biased region" description="Basic and acidic residues" evidence="1">
    <location>
        <begin position="172"/>
        <end position="181"/>
    </location>
</feature>
<feature type="compositionally biased region" description="Low complexity" evidence="1">
    <location>
        <begin position="633"/>
        <end position="643"/>
    </location>
</feature>
<feature type="compositionally biased region" description="Low complexity" evidence="1">
    <location>
        <begin position="269"/>
        <end position="280"/>
    </location>
</feature>
<protein>
    <submittedName>
        <fullName evidence="2">Uncharacterized protein</fullName>
    </submittedName>
</protein>
<dbReference type="EMBL" id="KN847479">
    <property type="protein sequence ID" value="KIX03673.1"/>
    <property type="molecule type" value="Genomic_DNA"/>
</dbReference>
<dbReference type="Proteomes" id="UP000053617">
    <property type="component" value="Unassembled WGS sequence"/>
</dbReference>
<feature type="compositionally biased region" description="Polar residues" evidence="1">
    <location>
        <begin position="27"/>
        <end position="36"/>
    </location>
</feature>
<accession>A0A0D2GZQ2</accession>
<dbReference type="HOGENOM" id="CLU_330370_0_0_1"/>
<evidence type="ECO:0000313" key="2">
    <source>
        <dbReference type="EMBL" id="KIX03673.1"/>
    </source>
</evidence>
<feature type="region of interest" description="Disordered" evidence="1">
    <location>
        <begin position="230"/>
        <end position="331"/>
    </location>
</feature>
<evidence type="ECO:0000313" key="3">
    <source>
        <dbReference type="Proteomes" id="UP000053617"/>
    </source>
</evidence>
<feature type="compositionally biased region" description="Polar residues" evidence="1">
    <location>
        <begin position="618"/>
        <end position="627"/>
    </location>
</feature>
<dbReference type="VEuPathDB" id="FungiDB:Z518_07226"/>
<feature type="region of interest" description="Disordered" evidence="1">
    <location>
        <begin position="470"/>
        <end position="493"/>
    </location>
</feature>
<keyword evidence="3" id="KW-1185">Reference proteome</keyword>
<feature type="compositionally biased region" description="Basic and acidic residues" evidence="1">
    <location>
        <begin position="426"/>
        <end position="436"/>
    </location>
</feature>
<name>A0A0D2GZQ2_9EURO</name>
<feature type="region of interest" description="Disordered" evidence="1">
    <location>
        <begin position="1"/>
        <end position="44"/>
    </location>
</feature>
<feature type="compositionally biased region" description="Polar residues" evidence="1">
    <location>
        <begin position="659"/>
        <end position="669"/>
    </location>
</feature>
<evidence type="ECO:0000256" key="1">
    <source>
        <dbReference type="SAM" id="MobiDB-lite"/>
    </source>
</evidence>